<dbReference type="Pfam" id="PF03106">
    <property type="entry name" value="WRKY"/>
    <property type="match status" value="2"/>
</dbReference>
<dbReference type="Gene3D" id="2.20.25.80">
    <property type="entry name" value="WRKY domain"/>
    <property type="match status" value="2"/>
</dbReference>
<evidence type="ECO:0000313" key="10">
    <source>
        <dbReference type="Proteomes" id="UP001141806"/>
    </source>
</evidence>
<dbReference type="GO" id="GO:0003700">
    <property type="term" value="F:DNA-binding transcription factor activity"/>
    <property type="evidence" value="ECO:0007669"/>
    <property type="project" value="InterPro"/>
</dbReference>
<evidence type="ECO:0000256" key="2">
    <source>
        <dbReference type="ARBA" id="ARBA00022737"/>
    </source>
</evidence>
<gene>
    <name evidence="9" type="ORF">NE237_026075</name>
</gene>
<dbReference type="AlphaFoldDB" id="A0A9Q0H4B5"/>
<dbReference type="SMART" id="SM00774">
    <property type="entry name" value="WRKY"/>
    <property type="match status" value="2"/>
</dbReference>
<evidence type="ECO:0000256" key="1">
    <source>
        <dbReference type="ARBA" id="ARBA00004123"/>
    </source>
</evidence>
<sequence length="549" mass="59832">MADKNNQGIKALQIEAEEKGTEEAIEKIEEEAAYKIVSLELESSVASVTEPDPRVEVEFREQTNSPAETLVLPFTSSLGNDHDSDCRSFSQLLAGAMASPVSSSINPFSDGIDVKQIVSTDPTGYPMVCPLASFDPSGFKGQFGMSHQEALATVTAQAAQAKAQKQLPIEYASHSSESSPVSPAQSTPSPRSSTPQQLGLASVPQENSICTPEVEQQNSSDEKNKAALAVAKTPTSDGYNWRKYGQKQVKSTESSRSYYKCTYSNCHAKKKVERCDHTGRVNGIIYKGRHNHEPPRKVRCTKTRRIVPSAEPIGESETIECPINKLDNSEPSTSRGEPSESMLPTPEQKQHISDASGTVAEAKSEGENGDEPEPKRRMKDNNVTYSGPLLKTIKEPKIVVQAAGDVGISSDGYRWRKYGQKMVKGNPYPRSYYKCTSAGCPVRKHVERSVDDITAVIITYEGKHDHDMPVPKKRHGPPSAALLIAAAAAMNNSQIKKPKALPNRRATTTKWSMDVEGEFPDEKALELGGEKALESARTLLSIGIELKPC</sequence>
<evidence type="ECO:0000256" key="3">
    <source>
        <dbReference type="ARBA" id="ARBA00023015"/>
    </source>
</evidence>
<comment type="subcellular location">
    <subcellularLocation>
        <location evidence="1">Nucleus</location>
    </subcellularLocation>
</comment>
<dbReference type="EMBL" id="JAMYWD010000010">
    <property type="protein sequence ID" value="KAJ4958964.1"/>
    <property type="molecule type" value="Genomic_DNA"/>
</dbReference>
<evidence type="ECO:0000256" key="4">
    <source>
        <dbReference type="ARBA" id="ARBA00023125"/>
    </source>
</evidence>
<name>A0A9Q0H4B5_9MAGN</name>
<evidence type="ECO:0000256" key="7">
    <source>
        <dbReference type="SAM" id="MobiDB-lite"/>
    </source>
</evidence>
<evidence type="ECO:0000256" key="6">
    <source>
        <dbReference type="ARBA" id="ARBA00023242"/>
    </source>
</evidence>
<keyword evidence="4" id="KW-0238">DNA-binding</keyword>
<organism evidence="9 10">
    <name type="scientific">Protea cynaroides</name>
    <dbReference type="NCBI Taxonomy" id="273540"/>
    <lineage>
        <taxon>Eukaryota</taxon>
        <taxon>Viridiplantae</taxon>
        <taxon>Streptophyta</taxon>
        <taxon>Embryophyta</taxon>
        <taxon>Tracheophyta</taxon>
        <taxon>Spermatophyta</taxon>
        <taxon>Magnoliopsida</taxon>
        <taxon>Proteales</taxon>
        <taxon>Proteaceae</taxon>
        <taxon>Protea</taxon>
    </lineage>
</organism>
<keyword evidence="3" id="KW-0805">Transcription regulation</keyword>
<accession>A0A9Q0H4B5</accession>
<dbReference type="OrthoDB" id="764896at2759"/>
<dbReference type="InterPro" id="IPR044810">
    <property type="entry name" value="WRKY_plant"/>
</dbReference>
<dbReference type="InterPro" id="IPR003657">
    <property type="entry name" value="WRKY_dom"/>
</dbReference>
<feature type="domain" description="WRKY" evidence="8">
    <location>
        <begin position="230"/>
        <end position="295"/>
    </location>
</feature>
<dbReference type="SUPFAM" id="SSF118290">
    <property type="entry name" value="WRKY DNA-binding domain"/>
    <property type="match status" value="2"/>
</dbReference>
<keyword evidence="10" id="KW-1185">Reference proteome</keyword>
<evidence type="ECO:0000256" key="5">
    <source>
        <dbReference type="ARBA" id="ARBA00023163"/>
    </source>
</evidence>
<keyword evidence="6" id="KW-0539">Nucleus</keyword>
<feature type="region of interest" description="Disordered" evidence="7">
    <location>
        <begin position="171"/>
        <end position="203"/>
    </location>
</feature>
<dbReference type="Proteomes" id="UP001141806">
    <property type="component" value="Unassembled WGS sequence"/>
</dbReference>
<proteinExistence type="predicted"/>
<feature type="region of interest" description="Disordered" evidence="7">
    <location>
        <begin position="309"/>
        <end position="383"/>
    </location>
</feature>
<reference evidence="9" key="1">
    <citation type="journal article" date="2023" name="Plant J.">
        <title>The genome of the king protea, Protea cynaroides.</title>
        <authorList>
            <person name="Chang J."/>
            <person name="Duong T.A."/>
            <person name="Schoeman C."/>
            <person name="Ma X."/>
            <person name="Roodt D."/>
            <person name="Barker N."/>
            <person name="Li Z."/>
            <person name="Van de Peer Y."/>
            <person name="Mizrachi E."/>
        </authorList>
    </citation>
    <scope>NUCLEOTIDE SEQUENCE</scope>
    <source>
        <tissue evidence="9">Young leaves</tissue>
    </source>
</reference>
<dbReference type="PANTHER" id="PTHR31221">
    <property type="entry name" value="WRKY TRANSCRIPTION FACTOR PROTEIN 1-RELATED"/>
    <property type="match status" value="1"/>
</dbReference>
<dbReference type="FunFam" id="2.20.25.80:FF:000006">
    <property type="entry name" value="WRKY transcription factor"/>
    <property type="match status" value="2"/>
</dbReference>
<dbReference type="PROSITE" id="PS50811">
    <property type="entry name" value="WRKY"/>
    <property type="match status" value="2"/>
</dbReference>
<feature type="domain" description="WRKY" evidence="8">
    <location>
        <begin position="404"/>
        <end position="469"/>
    </location>
</feature>
<dbReference type="InterPro" id="IPR036576">
    <property type="entry name" value="WRKY_dom_sf"/>
</dbReference>
<dbReference type="GO" id="GO:0043565">
    <property type="term" value="F:sequence-specific DNA binding"/>
    <property type="evidence" value="ECO:0007669"/>
    <property type="project" value="InterPro"/>
</dbReference>
<protein>
    <recommendedName>
        <fullName evidence="8">WRKY domain-containing protein</fullName>
    </recommendedName>
</protein>
<feature type="compositionally biased region" description="Low complexity" evidence="7">
    <location>
        <begin position="171"/>
        <end position="197"/>
    </location>
</feature>
<evidence type="ECO:0000313" key="9">
    <source>
        <dbReference type="EMBL" id="KAJ4958964.1"/>
    </source>
</evidence>
<keyword evidence="5" id="KW-0804">Transcription</keyword>
<dbReference type="PANTHER" id="PTHR31221:SF322">
    <property type="entry name" value="WRKY TRANSCRIPTION FACTOR 3-RELATED"/>
    <property type="match status" value="1"/>
</dbReference>
<keyword evidence="2" id="KW-0677">Repeat</keyword>
<evidence type="ECO:0000259" key="8">
    <source>
        <dbReference type="PROSITE" id="PS50811"/>
    </source>
</evidence>
<comment type="caution">
    <text evidence="9">The sequence shown here is derived from an EMBL/GenBank/DDBJ whole genome shotgun (WGS) entry which is preliminary data.</text>
</comment>
<dbReference type="GO" id="GO:0005634">
    <property type="term" value="C:nucleus"/>
    <property type="evidence" value="ECO:0007669"/>
    <property type="project" value="UniProtKB-SubCell"/>
</dbReference>